<accession>A0ABW3ATH0</accession>
<dbReference type="InterPro" id="IPR025196">
    <property type="entry name" value="DUF4126"/>
</dbReference>
<keyword evidence="1" id="KW-0812">Transmembrane</keyword>
<keyword evidence="1" id="KW-0472">Membrane</keyword>
<name>A0ABW3ATH0_9SPHI</name>
<keyword evidence="4" id="KW-1185">Reference proteome</keyword>
<protein>
    <submittedName>
        <fullName evidence="3">DUF4126 family protein</fullName>
    </submittedName>
</protein>
<sequence>MSLSTNKTYGRAAALGLVAGMRSMYAPAVLTHIYSRNTTEQLKNSPLQWLQTIPASKVFKVLAVAELVGDKMPSAPNRTAAPGLIGRIIAGGLCGAAVFKGENKNALIGGLIGGAMATASTFGCFMLRRQVVKNSRLPDPVIGACEDILTIAAGVTIVSKL</sequence>
<feature type="domain" description="DUF4126" evidence="2">
    <location>
        <begin position="12"/>
        <end position="154"/>
    </location>
</feature>
<evidence type="ECO:0000259" key="2">
    <source>
        <dbReference type="Pfam" id="PF13548"/>
    </source>
</evidence>
<feature type="transmembrane region" description="Helical" evidence="1">
    <location>
        <begin position="105"/>
        <end position="127"/>
    </location>
</feature>
<gene>
    <name evidence="3" type="ORF">ACFQZX_11015</name>
</gene>
<dbReference type="RefSeq" id="WP_377115024.1">
    <property type="nucleotide sequence ID" value="NZ_JBHTHZ010000005.1"/>
</dbReference>
<keyword evidence="1" id="KW-1133">Transmembrane helix</keyword>
<organism evidence="3 4">
    <name type="scientific">Mucilaginibacter litoreus</name>
    <dbReference type="NCBI Taxonomy" id="1048221"/>
    <lineage>
        <taxon>Bacteria</taxon>
        <taxon>Pseudomonadati</taxon>
        <taxon>Bacteroidota</taxon>
        <taxon>Sphingobacteriia</taxon>
        <taxon>Sphingobacteriales</taxon>
        <taxon>Sphingobacteriaceae</taxon>
        <taxon>Mucilaginibacter</taxon>
    </lineage>
</organism>
<evidence type="ECO:0000313" key="3">
    <source>
        <dbReference type="EMBL" id="MFD0794150.1"/>
    </source>
</evidence>
<dbReference type="Pfam" id="PF13548">
    <property type="entry name" value="DUF4126"/>
    <property type="match status" value="1"/>
</dbReference>
<dbReference type="Proteomes" id="UP001597010">
    <property type="component" value="Unassembled WGS sequence"/>
</dbReference>
<evidence type="ECO:0000256" key="1">
    <source>
        <dbReference type="SAM" id="Phobius"/>
    </source>
</evidence>
<proteinExistence type="predicted"/>
<reference evidence="4" key="1">
    <citation type="journal article" date="2019" name="Int. J. Syst. Evol. Microbiol.">
        <title>The Global Catalogue of Microorganisms (GCM) 10K type strain sequencing project: providing services to taxonomists for standard genome sequencing and annotation.</title>
        <authorList>
            <consortium name="The Broad Institute Genomics Platform"/>
            <consortium name="The Broad Institute Genome Sequencing Center for Infectious Disease"/>
            <person name="Wu L."/>
            <person name="Ma J."/>
        </authorList>
    </citation>
    <scope>NUCLEOTIDE SEQUENCE [LARGE SCALE GENOMIC DNA]</scope>
    <source>
        <strain evidence="4">CCUG 61484</strain>
    </source>
</reference>
<evidence type="ECO:0000313" key="4">
    <source>
        <dbReference type="Proteomes" id="UP001597010"/>
    </source>
</evidence>
<comment type="caution">
    <text evidence="3">The sequence shown here is derived from an EMBL/GenBank/DDBJ whole genome shotgun (WGS) entry which is preliminary data.</text>
</comment>
<dbReference type="EMBL" id="JBHTHZ010000005">
    <property type="protein sequence ID" value="MFD0794150.1"/>
    <property type="molecule type" value="Genomic_DNA"/>
</dbReference>